<reference evidence="1 2" key="1">
    <citation type="submission" date="2023-11" db="EMBL/GenBank/DDBJ databases">
        <title>MicrobeMod: A computational toolkit for identifying prokaryotic methylation and restriction-modification with nanopore sequencing.</title>
        <authorList>
            <person name="Crits-Christoph A."/>
            <person name="Kang S.C."/>
            <person name="Lee H."/>
            <person name="Ostrov N."/>
        </authorList>
    </citation>
    <scope>NUCLEOTIDE SEQUENCE [LARGE SCALE GENOMIC DNA]</scope>
    <source>
        <strain evidence="1 2">ATCC 25935</strain>
    </source>
</reference>
<dbReference type="GeneID" id="43162405"/>
<dbReference type="RefSeq" id="WP_019920512.1">
    <property type="nucleotide sequence ID" value="NZ_CP140152.1"/>
</dbReference>
<proteinExistence type="predicted"/>
<evidence type="ECO:0000313" key="2">
    <source>
        <dbReference type="Proteomes" id="UP001326110"/>
    </source>
</evidence>
<dbReference type="EMBL" id="CP140152">
    <property type="protein sequence ID" value="WQH03077.1"/>
    <property type="molecule type" value="Genomic_DNA"/>
</dbReference>
<organism evidence="1 2">
    <name type="scientific">Duganella zoogloeoides</name>
    <dbReference type="NCBI Taxonomy" id="75659"/>
    <lineage>
        <taxon>Bacteria</taxon>
        <taxon>Pseudomonadati</taxon>
        <taxon>Pseudomonadota</taxon>
        <taxon>Betaproteobacteria</taxon>
        <taxon>Burkholderiales</taxon>
        <taxon>Oxalobacteraceae</taxon>
        <taxon>Telluria group</taxon>
        <taxon>Duganella</taxon>
    </lineage>
</organism>
<evidence type="ECO:0000313" key="1">
    <source>
        <dbReference type="EMBL" id="WQH03077.1"/>
    </source>
</evidence>
<gene>
    <name evidence="1" type="ORF">SR858_18680</name>
</gene>
<accession>A0ABZ0XUY4</accession>
<keyword evidence="2" id="KW-1185">Reference proteome</keyword>
<name>A0ABZ0XUY4_9BURK</name>
<sequence length="76" mass="8393">MHTLVRIAAMAGTTLLAARATLGPLALTRMMCPPDAIGQHWLQDVERIDSYRLTDGRLRRTVSGNGGSYAWERVQP</sequence>
<protein>
    <submittedName>
        <fullName evidence="1">Uncharacterized protein</fullName>
    </submittedName>
</protein>
<dbReference type="Proteomes" id="UP001326110">
    <property type="component" value="Chromosome"/>
</dbReference>